<dbReference type="PANTHER" id="PTHR34120">
    <property type="entry name" value="EXPRESSED PROTEIN"/>
    <property type="match status" value="1"/>
</dbReference>
<name>A0A678TH24_SACOF</name>
<accession>A0A678TH24</accession>
<gene>
    <name evidence="1" type="ORF">SO86E01_000005</name>
</gene>
<dbReference type="PANTHER" id="PTHR34120:SF13">
    <property type="entry name" value="OS02G0533700 PROTEIN"/>
    <property type="match status" value="1"/>
</dbReference>
<proteinExistence type="predicted"/>
<sequence>MPPLDVGSLVSHDDGGAELEASCGCETAPSYSDCDPYAPAESLRLRIGEDIDWSDVVGAVAAAAAVLERDDSTKGAAANPKSCAARRSAARSSLSAPAAPRAVAVVIGGLPAARDHGGRRRSPCQLQLGLGGGAKVFASGEAAGHHHQAEPGSPKVSCLGGVRSQPRTAAEGITSGGGGRWWWAWLVADVMFCSGCWNWKGRRDRRPRASEAE</sequence>
<organism evidence="1">
    <name type="scientific">Saccharum officinarum</name>
    <name type="common">Sugarcane</name>
    <dbReference type="NCBI Taxonomy" id="4547"/>
    <lineage>
        <taxon>Eukaryota</taxon>
        <taxon>Viridiplantae</taxon>
        <taxon>Streptophyta</taxon>
        <taxon>Embryophyta</taxon>
        <taxon>Tracheophyta</taxon>
        <taxon>Spermatophyta</taxon>
        <taxon>Magnoliopsida</taxon>
        <taxon>Liliopsida</taxon>
        <taxon>Poales</taxon>
        <taxon>Poaceae</taxon>
        <taxon>PACMAD clade</taxon>
        <taxon>Panicoideae</taxon>
        <taxon>Andropogonodae</taxon>
        <taxon>Andropogoneae</taxon>
        <taxon>Saccharinae</taxon>
        <taxon>Saccharum</taxon>
        <taxon>Saccharum officinarum species complex</taxon>
    </lineage>
</organism>
<dbReference type="AlphaFoldDB" id="A0A678TH24"/>
<dbReference type="EMBL" id="MH182571">
    <property type="protein sequence ID" value="AWA45098.1"/>
    <property type="molecule type" value="Genomic_DNA"/>
</dbReference>
<reference evidence="1" key="1">
    <citation type="submission" date="2018-04" db="EMBL/GenBank/DDBJ databases">
        <title>Comparative Analysis of Homologous Sequences of Saccharum officinarum and Saccharum spontaneum Reveals Independent Polyploidization Events.</title>
        <authorList>
            <person name="Sharma A."/>
            <person name="Song J."/>
            <person name="Lin Q."/>
            <person name="Singh R."/>
            <person name="Ramos N."/>
            <person name="Wang K."/>
            <person name="Zhang J."/>
            <person name="Ming R."/>
            <person name="Yu Q."/>
        </authorList>
    </citation>
    <scope>NUCLEOTIDE SEQUENCE</scope>
</reference>
<protein>
    <submittedName>
        <fullName evidence="1">Uncharacterized protein</fullName>
    </submittedName>
</protein>
<evidence type="ECO:0000313" key="1">
    <source>
        <dbReference type="EMBL" id="AWA45098.1"/>
    </source>
</evidence>